<accession>A0A0D3JZ27</accession>
<organism evidence="1 2">
    <name type="scientific">Emiliania huxleyi (strain CCMP1516)</name>
    <dbReference type="NCBI Taxonomy" id="280463"/>
    <lineage>
        <taxon>Eukaryota</taxon>
        <taxon>Haptista</taxon>
        <taxon>Haptophyta</taxon>
        <taxon>Prymnesiophyceae</taxon>
        <taxon>Isochrysidales</taxon>
        <taxon>Noelaerhabdaceae</taxon>
        <taxon>Emiliania</taxon>
    </lineage>
</organism>
<dbReference type="EnsemblProtists" id="EOD28762">
    <property type="protein sequence ID" value="EOD28762"/>
    <property type="gene ID" value="EMIHUDRAFT_234587"/>
</dbReference>
<dbReference type="SUPFAM" id="SSF48452">
    <property type="entry name" value="TPR-like"/>
    <property type="match status" value="1"/>
</dbReference>
<evidence type="ECO:0000313" key="1">
    <source>
        <dbReference type="EnsemblProtists" id="EOD28762"/>
    </source>
</evidence>
<dbReference type="PaxDb" id="2903-EOD28762"/>
<keyword evidence="2" id="KW-1185">Reference proteome</keyword>
<dbReference type="AlphaFoldDB" id="A0A0D3JZ27"/>
<name>A0A0D3JZ27_EMIH1</name>
<dbReference type="InterPro" id="IPR011990">
    <property type="entry name" value="TPR-like_helical_dom_sf"/>
</dbReference>
<dbReference type="Proteomes" id="UP000013827">
    <property type="component" value="Unassembled WGS sequence"/>
</dbReference>
<proteinExistence type="predicted"/>
<reference evidence="1" key="2">
    <citation type="submission" date="2024-10" db="UniProtKB">
        <authorList>
            <consortium name="EnsemblProtists"/>
        </authorList>
    </citation>
    <scope>IDENTIFICATION</scope>
</reference>
<dbReference type="Gene3D" id="1.25.40.10">
    <property type="entry name" value="Tetratricopeptide repeat domain"/>
    <property type="match status" value="1"/>
</dbReference>
<evidence type="ECO:0000313" key="2">
    <source>
        <dbReference type="Proteomes" id="UP000013827"/>
    </source>
</evidence>
<protein>
    <submittedName>
        <fullName evidence="1">Uncharacterized protein</fullName>
    </submittedName>
</protein>
<dbReference type="RefSeq" id="XP_005781191.1">
    <property type="nucleotide sequence ID" value="XM_005781134.1"/>
</dbReference>
<dbReference type="HOGENOM" id="CLU_742794_0_0_1"/>
<reference evidence="2" key="1">
    <citation type="journal article" date="2013" name="Nature">
        <title>Pan genome of the phytoplankton Emiliania underpins its global distribution.</title>
        <authorList>
            <person name="Read B.A."/>
            <person name="Kegel J."/>
            <person name="Klute M.J."/>
            <person name="Kuo A."/>
            <person name="Lefebvre S.C."/>
            <person name="Maumus F."/>
            <person name="Mayer C."/>
            <person name="Miller J."/>
            <person name="Monier A."/>
            <person name="Salamov A."/>
            <person name="Young J."/>
            <person name="Aguilar M."/>
            <person name="Claverie J.M."/>
            <person name="Frickenhaus S."/>
            <person name="Gonzalez K."/>
            <person name="Herman E.K."/>
            <person name="Lin Y.C."/>
            <person name="Napier J."/>
            <person name="Ogata H."/>
            <person name="Sarno A.F."/>
            <person name="Shmutz J."/>
            <person name="Schroeder D."/>
            <person name="de Vargas C."/>
            <person name="Verret F."/>
            <person name="von Dassow P."/>
            <person name="Valentin K."/>
            <person name="Van de Peer Y."/>
            <person name="Wheeler G."/>
            <person name="Dacks J.B."/>
            <person name="Delwiche C.F."/>
            <person name="Dyhrman S.T."/>
            <person name="Glockner G."/>
            <person name="John U."/>
            <person name="Richards T."/>
            <person name="Worden A.Z."/>
            <person name="Zhang X."/>
            <person name="Grigoriev I.V."/>
            <person name="Allen A.E."/>
            <person name="Bidle K."/>
            <person name="Borodovsky M."/>
            <person name="Bowler C."/>
            <person name="Brownlee C."/>
            <person name="Cock J.M."/>
            <person name="Elias M."/>
            <person name="Gladyshev V.N."/>
            <person name="Groth M."/>
            <person name="Guda C."/>
            <person name="Hadaegh A."/>
            <person name="Iglesias-Rodriguez M.D."/>
            <person name="Jenkins J."/>
            <person name="Jones B.M."/>
            <person name="Lawson T."/>
            <person name="Leese F."/>
            <person name="Lindquist E."/>
            <person name="Lobanov A."/>
            <person name="Lomsadze A."/>
            <person name="Malik S.B."/>
            <person name="Marsh M.E."/>
            <person name="Mackinder L."/>
            <person name="Mock T."/>
            <person name="Mueller-Roeber B."/>
            <person name="Pagarete A."/>
            <person name="Parker M."/>
            <person name="Probert I."/>
            <person name="Quesneville H."/>
            <person name="Raines C."/>
            <person name="Rensing S.A."/>
            <person name="Riano-Pachon D.M."/>
            <person name="Richier S."/>
            <person name="Rokitta S."/>
            <person name="Shiraiwa Y."/>
            <person name="Soanes D.M."/>
            <person name="van der Giezen M."/>
            <person name="Wahlund T.M."/>
            <person name="Williams B."/>
            <person name="Wilson W."/>
            <person name="Wolfe G."/>
            <person name="Wurch L.L."/>
        </authorList>
    </citation>
    <scope>NUCLEOTIDE SEQUENCE</scope>
</reference>
<dbReference type="KEGG" id="ehx:EMIHUDRAFT_234587"/>
<dbReference type="GeneID" id="17274307"/>
<sequence length="373" mass="40294">MRLAHLRKAPEERRLAEVATCYELLSQIYLMNHRIRLADYCARRSLALGLRLASLAPVVARAYADLLAVTAATGGSRRAVAYYKAQALGSCRQLGEYAQLAFTLLAVGIHDAASARWAAARDNLSRAREIVHGLKDRRLWEDVVSHRGHLEFYAGDFAASLECYQAALESAEARADKQMINRCQSGIAAVNLASNRTAEAHAILKETNSYGQLALCLLRMGDEEGALGYALKVKDRFKGPRTKYYVLKAFASTAEAVSIASRLGMAYERALGLERCAQFLRDLGINPGAEAGGRSRSLGSGAVGGRAGAGDFDAVGLDTHADAALGEASSPVMRSGGMRHTSACVCCSQASWLVSLLLMFMRCIHSHHRSTID</sequence>